<name>A0A6G0TV21_APHGL</name>
<comment type="caution">
    <text evidence="8">The sequence shown here is derived from an EMBL/GenBank/DDBJ whole genome shotgun (WGS) entry which is preliminary data.</text>
</comment>
<keyword evidence="4" id="KW-0813">Transport</keyword>
<dbReference type="InterPro" id="IPR033370">
    <property type="entry name" value="COG1"/>
</dbReference>
<evidence type="ECO:0000256" key="4">
    <source>
        <dbReference type="ARBA" id="ARBA00022448"/>
    </source>
</evidence>
<dbReference type="PANTHER" id="PTHR31658:SF0">
    <property type="entry name" value="CONSERVED OLIGOMERIC GOLGI COMPLEX SUBUNIT 1"/>
    <property type="match status" value="1"/>
</dbReference>
<evidence type="ECO:0000256" key="2">
    <source>
        <dbReference type="ARBA" id="ARBA00006653"/>
    </source>
</evidence>
<evidence type="ECO:0000313" key="8">
    <source>
        <dbReference type="EMBL" id="KAE9538106.1"/>
    </source>
</evidence>
<evidence type="ECO:0000256" key="5">
    <source>
        <dbReference type="ARBA" id="ARBA00022927"/>
    </source>
</evidence>
<accession>A0A6G0TV21</accession>
<gene>
    <name evidence="8" type="ORF">AGLY_006078</name>
</gene>
<dbReference type="OrthoDB" id="46189at2759"/>
<organism evidence="8 9">
    <name type="scientific">Aphis glycines</name>
    <name type="common">Soybean aphid</name>
    <dbReference type="NCBI Taxonomy" id="307491"/>
    <lineage>
        <taxon>Eukaryota</taxon>
        <taxon>Metazoa</taxon>
        <taxon>Ecdysozoa</taxon>
        <taxon>Arthropoda</taxon>
        <taxon>Hexapoda</taxon>
        <taxon>Insecta</taxon>
        <taxon>Pterygota</taxon>
        <taxon>Neoptera</taxon>
        <taxon>Paraneoptera</taxon>
        <taxon>Hemiptera</taxon>
        <taxon>Sternorrhyncha</taxon>
        <taxon>Aphidomorpha</taxon>
        <taxon>Aphidoidea</taxon>
        <taxon>Aphididae</taxon>
        <taxon>Aphidini</taxon>
        <taxon>Aphis</taxon>
        <taxon>Aphis</taxon>
    </lineage>
</organism>
<dbReference type="GO" id="GO:0000139">
    <property type="term" value="C:Golgi membrane"/>
    <property type="evidence" value="ECO:0007669"/>
    <property type="project" value="UniProtKB-SubCell"/>
</dbReference>
<proteinExistence type="inferred from homology"/>
<evidence type="ECO:0000256" key="1">
    <source>
        <dbReference type="ARBA" id="ARBA00004395"/>
    </source>
</evidence>
<dbReference type="EMBL" id="VYZN01000017">
    <property type="protein sequence ID" value="KAE9538106.1"/>
    <property type="molecule type" value="Genomic_DNA"/>
</dbReference>
<dbReference type="Pfam" id="PF08700">
    <property type="entry name" value="VPS51_Exo84_N"/>
    <property type="match status" value="1"/>
</dbReference>
<dbReference type="GO" id="GO:0006891">
    <property type="term" value="P:intra-Golgi vesicle-mediated transport"/>
    <property type="evidence" value="ECO:0007669"/>
    <property type="project" value="InterPro"/>
</dbReference>
<keyword evidence="9" id="KW-1185">Reference proteome</keyword>
<dbReference type="PANTHER" id="PTHR31658">
    <property type="entry name" value="CONSERVED OLIGOMERIC GOLGI COMPLEX SUBUNIT 1"/>
    <property type="match status" value="1"/>
</dbReference>
<evidence type="ECO:0000313" key="9">
    <source>
        <dbReference type="Proteomes" id="UP000475862"/>
    </source>
</evidence>
<comment type="subcellular location">
    <subcellularLocation>
        <location evidence="1">Golgi apparatus membrane</location>
        <topology evidence="1">Peripheral membrane protein</topology>
    </subcellularLocation>
</comment>
<dbReference type="Proteomes" id="UP000475862">
    <property type="component" value="Unassembled WGS sequence"/>
</dbReference>
<dbReference type="GO" id="GO:0017119">
    <property type="term" value="C:Golgi transport complex"/>
    <property type="evidence" value="ECO:0007669"/>
    <property type="project" value="InterPro"/>
</dbReference>
<evidence type="ECO:0000256" key="7">
    <source>
        <dbReference type="ARBA" id="ARBA00023136"/>
    </source>
</evidence>
<protein>
    <recommendedName>
        <fullName evidence="3">Conserved oligomeric Golgi complex subunit 1</fullName>
    </recommendedName>
</protein>
<keyword evidence="7" id="KW-0472">Membrane</keyword>
<reference evidence="8 9" key="1">
    <citation type="submission" date="2019-08" db="EMBL/GenBank/DDBJ databases">
        <title>The genome of the soybean aphid Biotype 1, its phylome, world population structure and adaptation to the North American continent.</title>
        <authorList>
            <person name="Giordano R."/>
            <person name="Donthu R.K."/>
            <person name="Hernandez A.G."/>
            <person name="Wright C.L."/>
            <person name="Zimin A.V."/>
        </authorList>
    </citation>
    <scope>NUCLEOTIDE SEQUENCE [LARGE SCALE GENOMIC DNA]</scope>
    <source>
        <tissue evidence="8">Whole aphids</tissue>
    </source>
</reference>
<dbReference type="AlphaFoldDB" id="A0A6G0TV21"/>
<keyword evidence="6" id="KW-0333">Golgi apparatus</keyword>
<evidence type="ECO:0000256" key="6">
    <source>
        <dbReference type="ARBA" id="ARBA00023034"/>
    </source>
</evidence>
<sequence length="855" mass="98171">MVNIKILACCYYLVFIEGTLNLLNYFNLPLGTWKLDSRLLVTRQYSVVTYCRFSVFSKFDVDFQFIKTTNNLCNEISILNLIVNTDKLGKIKMDTKFPTKNANEFANDLFETCNLIEIESLQSSLKKDVEKKADQLKSLVSEKYRDLIDAADTISSMAIIVSDITNVTENILKTNLTNSSSTLDSEDNLLDTFAAQSKLLIDLTEQIWDCLNSRNYLTATQLFQLALCVKTSLDENVIKGLKKVKPFLDRVWSTISHFQTTISDKTRLELSGHISPEKAACCFISLSILERLDAHFLVKEFIILRSNMLQHSLMEGNSVELNIENSCNLIINTIYNLYLCFTNYDLYNSGMIYLQIKNILSNGPSILSLVDLDYSLKFGLIYLPNSIKEFKIDCTLSSNELSKDYITNIVTNWLEWAKPFVCTKVTEILQSVQSFSTLRHLNQLSTEYPQHWTAISEQISFESDLWSELYCPLFAQRTKELLTSHWEDIFPVIMSDINNALAQPEEPYLQDSLFSDTDECFETRSIGCSDRTAELCACIEKRISLLADMLSELYSKDEDPWSLRQHQGNCCKNFIIRLGKSMVHLVEQDTLTEPGILLIARFLWFVPILCTTLKQCLVSLYQQFNFWTLSKEEMQNSSIVVWNKWIEVVTKKMFDGLKGNIFPITLGEQLSTIPKWDILDIEVEKESGELVVSKLQVPNQPTFPLQNFIHDMIRCLALTLPPKFVQEKTIALCIEWILIEYRNNSALETSLKSRYQIQKLFDLKYINQLFIGIENQSLSAICSDQISAVENQIDPINLDVLDEYIVKNVKRAVATTKCIFGTMYPSQFSQSESSDEANNLMFSTYRFKLFLITDS</sequence>
<evidence type="ECO:0000256" key="3">
    <source>
        <dbReference type="ARBA" id="ARBA00020978"/>
    </source>
</evidence>
<dbReference type="GO" id="GO:0015031">
    <property type="term" value="P:protein transport"/>
    <property type="evidence" value="ECO:0007669"/>
    <property type="project" value="UniProtKB-KW"/>
</dbReference>
<comment type="similarity">
    <text evidence="2">Belongs to the COG1 family.</text>
</comment>
<keyword evidence="5" id="KW-0653">Protein transport</keyword>